<dbReference type="PANTHER" id="PTHR36115:SF4">
    <property type="entry name" value="MEMBRANE PROTEIN"/>
    <property type="match status" value="1"/>
</dbReference>
<dbReference type="InterPro" id="IPR051791">
    <property type="entry name" value="Pra-immunoreactive"/>
</dbReference>
<organism evidence="8 9">
    <name type="scientific">Nonlabens spongiae</name>
    <dbReference type="NCBI Taxonomy" id="331648"/>
    <lineage>
        <taxon>Bacteria</taxon>
        <taxon>Pseudomonadati</taxon>
        <taxon>Bacteroidota</taxon>
        <taxon>Flavobacteriia</taxon>
        <taxon>Flavobacteriales</taxon>
        <taxon>Flavobacteriaceae</taxon>
        <taxon>Nonlabens</taxon>
    </lineage>
</organism>
<evidence type="ECO:0000256" key="5">
    <source>
        <dbReference type="ARBA" id="ARBA00023136"/>
    </source>
</evidence>
<accession>A0A1W6MNX1</accession>
<dbReference type="STRING" id="331648.BST97_15415"/>
<feature type="domain" description="RDD" evidence="7">
    <location>
        <begin position="10"/>
        <end position="170"/>
    </location>
</feature>
<dbReference type="RefSeq" id="WP_085768066.1">
    <property type="nucleotide sequence ID" value="NZ_CP019344.1"/>
</dbReference>
<gene>
    <name evidence="8" type="ORF">BST97_15415</name>
</gene>
<evidence type="ECO:0000256" key="1">
    <source>
        <dbReference type="ARBA" id="ARBA00004651"/>
    </source>
</evidence>
<dbReference type="Pfam" id="PF06271">
    <property type="entry name" value="RDD"/>
    <property type="match status" value="1"/>
</dbReference>
<protein>
    <recommendedName>
        <fullName evidence="7">RDD domain-containing protein</fullName>
    </recommendedName>
</protein>
<evidence type="ECO:0000313" key="9">
    <source>
        <dbReference type="Proteomes" id="UP000193431"/>
    </source>
</evidence>
<dbReference type="GO" id="GO:0005886">
    <property type="term" value="C:plasma membrane"/>
    <property type="evidence" value="ECO:0007669"/>
    <property type="project" value="UniProtKB-SubCell"/>
</dbReference>
<dbReference type="InterPro" id="IPR010432">
    <property type="entry name" value="RDD"/>
</dbReference>
<keyword evidence="2" id="KW-1003">Cell membrane</keyword>
<evidence type="ECO:0000313" key="8">
    <source>
        <dbReference type="EMBL" id="ARN79262.1"/>
    </source>
</evidence>
<feature type="transmembrane region" description="Helical" evidence="6">
    <location>
        <begin position="133"/>
        <end position="154"/>
    </location>
</feature>
<keyword evidence="5 6" id="KW-0472">Membrane</keyword>
<proteinExistence type="predicted"/>
<evidence type="ECO:0000256" key="2">
    <source>
        <dbReference type="ARBA" id="ARBA00022475"/>
    </source>
</evidence>
<dbReference type="AlphaFoldDB" id="A0A1W6MNX1"/>
<dbReference type="OrthoDB" id="1143858at2"/>
<comment type="subcellular location">
    <subcellularLocation>
        <location evidence="1">Cell membrane</location>
        <topology evidence="1">Multi-pass membrane protein</topology>
    </subcellularLocation>
</comment>
<reference evidence="8 9" key="1">
    <citation type="submission" date="2016-11" db="EMBL/GenBank/DDBJ databases">
        <title>Trade-off between light-utilization and light-protection in marine flavobacteria.</title>
        <authorList>
            <person name="Kumagai Y."/>
        </authorList>
    </citation>
    <scope>NUCLEOTIDE SEQUENCE [LARGE SCALE GENOMIC DNA]</scope>
    <source>
        <strain evidence="8 9">JCM 13191</strain>
    </source>
</reference>
<feature type="transmembrane region" description="Helical" evidence="6">
    <location>
        <begin position="94"/>
        <end position="113"/>
    </location>
</feature>
<evidence type="ECO:0000256" key="4">
    <source>
        <dbReference type="ARBA" id="ARBA00022989"/>
    </source>
</evidence>
<dbReference type="PANTHER" id="PTHR36115">
    <property type="entry name" value="PROLINE-RICH ANTIGEN HOMOLOG-RELATED"/>
    <property type="match status" value="1"/>
</dbReference>
<evidence type="ECO:0000256" key="3">
    <source>
        <dbReference type="ARBA" id="ARBA00022692"/>
    </source>
</evidence>
<feature type="transmembrane region" description="Helical" evidence="6">
    <location>
        <begin position="20"/>
        <end position="39"/>
    </location>
</feature>
<dbReference type="Proteomes" id="UP000193431">
    <property type="component" value="Chromosome"/>
</dbReference>
<name>A0A1W6MNX1_9FLAO</name>
<keyword evidence="4 6" id="KW-1133">Transmembrane helix</keyword>
<dbReference type="EMBL" id="CP019344">
    <property type="protein sequence ID" value="ARN79262.1"/>
    <property type="molecule type" value="Genomic_DNA"/>
</dbReference>
<sequence>MELKELHYQGFSSRWKSFLIDNIIVGLFLTAVSFINLSFHRDFSVYLISNIIALSYKPLMETFFGATLGKMLINLKVVDYDGNSINAAQAWLRHIFRISQFLLSVFFYYAAFHDPILLDTEGYADFQTEFLDAYAGVGYISNALFFILLAEVLFMNMDPMHRSLHDRIAKTVVVKAE</sequence>
<keyword evidence="9" id="KW-1185">Reference proteome</keyword>
<evidence type="ECO:0000259" key="7">
    <source>
        <dbReference type="Pfam" id="PF06271"/>
    </source>
</evidence>
<evidence type="ECO:0000256" key="6">
    <source>
        <dbReference type="SAM" id="Phobius"/>
    </source>
</evidence>
<keyword evidence="3 6" id="KW-0812">Transmembrane</keyword>